<dbReference type="Proteomes" id="UP000092018">
    <property type="component" value="Plasmid unnamed1"/>
</dbReference>
<proteinExistence type="predicted"/>
<organism evidence="1 2">
    <name type="scientific">Vibrio breoganii</name>
    <dbReference type="NCBI Taxonomy" id="553239"/>
    <lineage>
        <taxon>Bacteria</taxon>
        <taxon>Pseudomonadati</taxon>
        <taxon>Pseudomonadota</taxon>
        <taxon>Gammaproteobacteria</taxon>
        <taxon>Vibrionales</taxon>
        <taxon>Vibrionaceae</taxon>
        <taxon>Vibrio</taxon>
    </lineage>
</organism>
<accession>A0AAN0XZF9</accession>
<geneLocation type="plasmid" evidence="1 2">
    <name>unnamed1</name>
</geneLocation>
<dbReference type="AlphaFoldDB" id="A0AAN0XZF9"/>
<dbReference type="KEGG" id="vbr:A6E01_19855"/>
<reference evidence="1 2" key="1">
    <citation type="submission" date="2016-06" db="EMBL/GenBank/DDBJ databases">
        <title>Adaptive Radiation by Waves of Gene Transfer Leads to Fine-Scale Resource Partitioning in Marine Microbes.</title>
        <authorList>
            <person name="Hehemann J.-H."/>
            <person name="Arevalo P."/>
            <person name="Datta M.S."/>
            <person name="Yu X."/>
            <person name="Corzett C."/>
            <person name="Henschel A."/>
            <person name="Preheim S.P."/>
            <person name="Timberlake S."/>
            <person name="Alm E.J."/>
            <person name="Polz M.F."/>
        </authorList>
    </citation>
    <scope>NUCLEOTIDE SEQUENCE [LARGE SCALE GENOMIC DNA]</scope>
    <source>
        <strain evidence="1 2">FF50</strain>
        <plasmid evidence="1 2">unnamed1</plasmid>
    </source>
</reference>
<protein>
    <submittedName>
        <fullName evidence="1">Uncharacterized protein</fullName>
    </submittedName>
</protein>
<sequence length="159" mass="17343">MQLKITGLSMPDQSVTFIPTTIIKNNSNEETSFSWLTGLYLCCNATLVKPTAPEEPAVSAGEATAEGATPEKQMQFCTGYGGFAHEVMLARQHGNTMAKVFRVLKITDLEDAPATIIKDAYSYQIQPTIKTQEQTAIDFSSKWFGACTDVLEGKAKPLN</sequence>
<dbReference type="RefSeq" id="WP_065211232.1">
    <property type="nucleotide sequence ID" value="NZ_CP016179.1"/>
</dbReference>
<gene>
    <name evidence="1" type="ORF">A6E01_19855</name>
</gene>
<name>A0AAN0XZF9_9VIBR</name>
<dbReference type="EMBL" id="CP016179">
    <property type="protein sequence ID" value="ANO35470.1"/>
    <property type="molecule type" value="Genomic_DNA"/>
</dbReference>
<evidence type="ECO:0000313" key="2">
    <source>
        <dbReference type="Proteomes" id="UP000092018"/>
    </source>
</evidence>
<keyword evidence="1" id="KW-0614">Plasmid</keyword>
<evidence type="ECO:0000313" key="1">
    <source>
        <dbReference type="EMBL" id="ANO35470.1"/>
    </source>
</evidence>